<feature type="binding site" evidence="7">
    <location>
        <begin position="285"/>
        <end position="288"/>
    </location>
    <ligand>
        <name>ATP</name>
        <dbReference type="ChEBI" id="CHEBI:30616"/>
    </ligand>
</feature>
<accession>A0A1M4VPJ3</accession>
<dbReference type="RefSeq" id="WP_072864023.1">
    <property type="nucleotide sequence ID" value="NZ_FQUI01000012.1"/>
</dbReference>
<dbReference type="InterPro" id="IPR056546">
    <property type="entry name" value="MreB_MamK-like"/>
</dbReference>
<dbReference type="GO" id="GO:0005737">
    <property type="term" value="C:cytoplasm"/>
    <property type="evidence" value="ECO:0007669"/>
    <property type="project" value="UniProtKB-SubCell"/>
</dbReference>
<feature type="binding site" evidence="7">
    <location>
        <begin position="11"/>
        <end position="13"/>
    </location>
    <ligand>
        <name>ATP</name>
        <dbReference type="ChEBI" id="CHEBI:30616"/>
    </ligand>
</feature>
<comment type="similarity">
    <text evidence="1">Belongs to the heat shock protein 70 family.</text>
</comment>
<evidence type="ECO:0000256" key="3">
    <source>
        <dbReference type="ARBA" id="ARBA00022741"/>
    </source>
</evidence>
<dbReference type="PRINTS" id="PR01652">
    <property type="entry name" value="SHAPEPROTEIN"/>
</dbReference>
<dbReference type="GO" id="GO:0000902">
    <property type="term" value="P:cell morphogenesis"/>
    <property type="evidence" value="ECO:0007669"/>
    <property type="project" value="InterPro"/>
</dbReference>
<comment type="function">
    <text evidence="7">Forms membrane-associated dynamic filaments that are essential for cell shape determination. Acts by regulating cell wall synthesis and cell elongation, and thus cell shape. A feedback loop between cell geometry and MreB localization may maintain elongated cell shape by targeting cell wall growth to regions of negative cell wall curvature.</text>
</comment>
<name>A0A1M4VPJ3_MARH1</name>
<dbReference type="Pfam" id="PF06723">
    <property type="entry name" value="MreB_Mbl"/>
    <property type="match status" value="1"/>
</dbReference>
<evidence type="ECO:0000256" key="7">
    <source>
        <dbReference type="HAMAP-Rule" id="MF_02207"/>
    </source>
</evidence>
<evidence type="ECO:0000256" key="4">
    <source>
        <dbReference type="ARBA" id="ARBA00022840"/>
    </source>
</evidence>
<protein>
    <recommendedName>
        <fullName evidence="7">Cell shape-determining protein MreB</fullName>
    </recommendedName>
</protein>
<dbReference type="EMBL" id="FQUI01000012">
    <property type="protein sequence ID" value="SHE70974.1"/>
    <property type="molecule type" value="Genomic_DNA"/>
</dbReference>
<dbReference type="CDD" id="cd10225">
    <property type="entry name" value="ASKHA_NBD_MreB-like"/>
    <property type="match status" value="1"/>
</dbReference>
<comment type="caution">
    <text evidence="8">The sequence shown here is derived from an EMBL/GenBank/DDBJ whole genome shotgun (WGS) entry which is preliminary data.</text>
</comment>
<feature type="binding site" evidence="7">
    <location>
        <begin position="155"/>
        <end position="157"/>
    </location>
    <ligand>
        <name>ATP</name>
        <dbReference type="ChEBI" id="CHEBI:30616"/>
    </ligand>
</feature>
<evidence type="ECO:0000256" key="5">
    <source>
        <dbReference type="ARBA" id="ARBA00022960"/>
    </source>
</evidence>
<dbReference type="Proteomes" id="UP000184334">
    <property type="component" value="Unassembled WGS sequence"/>
</dbReference>
<evidence type="ECO:0000256" key="2">
    <source>
        <dbReference type="ARBA" id="ARBA00022490"/>
    </source>
</evidence>
<evidence type="ECO:0000256" key="6">
    <source>
        <dbReference type="ARBA" id="ARBA00023458"/>
    </source>
</evidence>
<dbReference type="NCBIfam" id="TIGR00904">
    <property type="entry name" value="mreB"/>
    <property type="match status" value="1"/>
</dbReference>
<dbReference type="InterPro" id="IPR043129">
    <property type="entry name" value="ATPase_NBD"/>
</dbReference>
<dbReference type="SUPFAM" id="SSF53067">
    <property type="entry name" value="Actin-like ATPase domain"/>
    <property type="match status" value="2"/>
</dbReference>
<keyword evidence="9" id="KW-1185">Reference proteome</keyword>
<proteinExistence type="inferred from homology"/>
<dbReference type="InterPro" id="IPR004753">
    <property type="entry name" value="MreB"/>
</dbReference>
<keyword evidence="2 7" id="KW-0963">Cytoplasm</keyword>
<evidence type="ECO:0000313" key="9">
    <source>
        <dbReference type="Proteomes" id="UP000184334"/>
    </source>
</evidence>
<dbReference type="Gene3D" id="3.30.420.40">
    <property type="match status" value="3"/>
</dbReference>
<dbReference type="PANTHER" id="PTHR42749:SF1">
    <property type="entry name" value="CELL SHAPE-DETERMINING PROTEIN MREB"/>
    <property type="match status" value="1"/>
</dbReference>
<dbReference type="OrthoDB" id="9768127at2"/>
<sequence>MRSNIGIDLGTANTLVYVKGKGIVVNEPSVIAIEKDTKEILTVGKDAKKMIGKTPANIIAVRPLKDGVIADYNTALAMLKYFIGASVGSFTFFKPTVIVGVPTDATEVERNALYKATLDAGAGKAFLIEESMATAIGVGLNVEEASGNMVVDIGGGTTEISVISLGSIVLSKSVRIAGDELDEAIINYVKDKTGLLIGERTAEKIKKRIGNTWPNEEYDNEEVEIIGRDILSGLPKTIVLKGYEIREAINNPVSKIVEQIKLTVEETPPELLTDIVMKGIYLSGGGALLKGLKDLIEHETKIKVIVAEDPLTAVARGAGMVLDKVKILENLAKLQR</sequence>
<evidence type="ECO:0000256" key="1">
    <source>
        <dbReference type="ARBA" id="ARBA00007381"/>
    </source>
</evidence>
<dbReference type="InterPro" id="IPR018181">
    <property type="entry name" value="Heat_shock_70_CS"/>
</dbReference>
<dbReference type="NCBIfam" id="NF010539">
    <property type="entry name" value="PRK13927.1"/>
    <property type="match status" value="1"/>
</dbReference>
<feature type="binding site" evidence="7">
    <location>
        <begin position="203"/>
        <end position="206"/>
    </location>
    <ligand>
        <name>ATP</name>
        <dbReference type="ChEBI" id="CHEBI:30616"/>
    </ligand>
</feature>
<reference evidence="8" key="1">
    <citation type="submission" date="2016-11" db="EMBL/GenBank/DDBJ databases">
        <authorList>
            <person name="Varghese N."/>
            <person name="Submissions S."/>
        </authorList>
    </citation>
    <scope>NUCLEOTIDE SEQUENCE [LARGE SCALE GENOMIC DNA]</scope>
    <source>
        <strain evidence="8">DSM 16785</strain>
    </source>
</reference>
<keyword evidence="4 7" id="KW-0067">ATP-binding</keyword>
<comment type="similarity">
    <text evidence="6 7">Belongs to the FtsA/MreB family.</text>
</comment>
<gene>
    <name evidence="7" type="primary">mreB</name>
    <name evidence="8" type="ORF">SAMN02745164_00980</name>
</gene>
<dbReference type="HAMAP" id="MF_02207">
    <property type="entry name" value="MreB"/>
    <property type="match status" value="1"/>
</dbReference>
<keyword evidence="3 7" id="KW-0547">Nucleotide-binding</keyword>
<dbReference type="AlphaFoldDB" id="A0A1M4VPJ3"/>
<keyword evidence="5 7" id="KW-0133">Cell shape</keyword>
<dbReference type="STRING" id="1122195.SAMN02745164_00980"/>
<dbReference type="PANTHER" id="PTHR42749">
    <property type="entry name" value="CELL SHAPE-DETERMINING PROTEIN MREB"/>
    <property type="match status" value="1"/>
</dbReference>
<dbReference type="GO" id="GO:0008360">
    <property type="term" value="P:regulation of cell shape"/>
    <property type="evidence" value="ECO:0007669"/>
    <property type="project" value="UniProtKB-UniRule"/>
</dbReference>
<dbReference type="PROSITE" id="PS00329">
    <property type="entry name" value="HSP70_2"/>
    <property type="match status" value="1"/>
</dbReference>
<dbReference type="GO" id="GO:0005524">
    <property type="term" value="F:ATP binding"/>
    <property type="evidence" value="ECO:0007669"/>
    <property type="project" value="UniProtKB-KW"/>
</dbReference>
<comment type="subcellular location">
    <subcellularLocation>
        <location evidence="7">Cytoplasm</location>
    </subcellularLocation>
    <text evidence="7">Membrane-associated.</text>
</comment>
<organism evidence="8 9">
    <name type="scientific">Marinitoga hydrogenitolerans (strain DSM 16785 / JCM 12826 / AT1271)</name>
    <dbReference type="NCBI Taxonomy" id="1122195"/>
    <lineage>
        <taxon>Bacteria</taxon>
        <taxon>Thermotogati</taxon>
        <taxon>Thermotogota</taxon>
        <taxon>Thermotogae</taxon>
        <taxon>Petrotogales</taxon>
        <taxon>Petrotogaceae</taxon>
        <taxon>Marinitoga</taxon>
    </lineage>
</organism>
<evidence type="ECO:0000313" key="8">
    <source>
        <dbReference type="EMBL" id="SHE70974.1"/>
    </source>
</evidence>
<comment type="subunit">
    <text evidence="7">Forms polymers.</text>
</comment>